<dbReference type="eggNOG" id="ENOG502RPK0">
    <property type="taxonomic scope" value="Eukaryota"/>
</dbReference>
<evidence type="ECO:0000313" key="1">
    <source>
        <dbReference type="EMBL" id="GAD94908.1"/>
    </source>
</evidence>
<proteinExistence type="predicted"/>
<reference evidence="2" key="1">
    <citation type="journal article" date="2014" name="Genome Announc.">
        <title>Draft genome sequence of the formaldehyde-resistant fungus Byssochlamys spectabilis No. 5 (anamorph Paecilomyces variotii No. 5) (NBRC109023).</title>
        <authorList>
            <person name="Oka T."/>
            <person name="Ekino K."/>
            <person name="Fukuda K."/>
            <person name="Nomura Y."/>
        </authorList>
    </citation>
    <scope>NUCLEOTIDE SEQUENCE [LARGE SCALE GENOMIC DNA]</scope>
    <source>
        <strain evidence="2">No. 5 / NBRC 109023</strain>
    </source>
</reference>
<gene>
    <name evidence="1" type="ORF">PVAR5_3541</name>
</gene>
<protein>
    <submittedName>
        <fullName evidence="1">Uncharacterized protein</fullName>
    </submittedName>
</protein>
<dbReference type="OrthoDB" id="4526849at2759"/>
<dbReference type="EMBL" id="BAUL01000105">
    <property type="protein sequence ID" value="GAD94908.1"/>
    <property type="molecule type" value="Genomic_DNA"/>
</dbReference>
<dbReference type="Proteomes" id="UP000018001">
    <property type="component" value="Unassembled WGS sequence"/>
</dbReference>
<name>V5FSB4_BYSSN</name>
<keyword evidence="2" id="KW-1185">Reference proteome</keyword>
<comment type="caution">
    <text evidence="1">The sequence shown here is derived from an EMBL/GenBank/DDBJ whole genome shotgun (WGS) entry which is preliminary data.</text>
</comment>
<sequence length="160" mass="17683">MAHTDGGIVIQGQGSFTESSRYSPYPVVSFEAKRRHAGGLKHASGEEEPFSPAVLAQEVGEMLGQAMTHCQASELQVQQEVSLLRLEPVHHPAETLVVFRSLPFNLKTDEGNAKRCQGDISLIRYLRSGQAKIGLLQQVLNPPQTSWHLTQCLSFTFKLQ</sequence>
<dbReference type="InParanoid" id="V5FSB4"/>
<dbReference type="AlphaFoldDB" id="V5FSB4"/>
<organism evidence="1 2">
    <name type="scientific">Byssochlamys spectabilis (strain No. 5 / NBRC 109023)</name>
    <name type="common">Paecilomyces variotii</name>
    <dbReference type="NCBI Taxonomy" id="1356009"/>
    <lineage>
        <taxon>Eukaryota</taxon>
        <taxon>Fungi</taxon>
        <taxon>Dikarya</taxon>
        <taxon>Ascomycota</taxon>
        <taxon>Pezizomycotina</taxon>
        <taxon>Eurotiomycetes</taxon>
        <taxon>Eurotiomycetidae</taxon>
        <taxon>Eurotiales</taxon>
        <taxon>Thermoascaceae</taxon>
        <taxon>Paecilomyces</taxon>
    </lineage>
</organism>
<dbReference type="HOGENOM" id="CLU_1651914_0_0_1"/>
<evidence type="ECO:0000313" key="2">
    <source>
        <dbReference type="Proteomes" id="UP000018001"/>
    </source>
</evidence>
<accession>V5FSB4</accession>